<name>A0AAV5THI8_9BILA</name>
<feature type="compositionally biased region" description="Basic and acidic residues" evidence="1">
    <location>
        <begin position="34"/>
        <end position="44"/>
    </location>
</feature>
<dbReference type="AlphaFoldDB" id="A0AAV5THI8"/>
<feature type="non-terminal residue" evidence="2">
    <location>
        <position position="63"/>
    </location>
</feature>
<protein>
    <submittedName>
        <fullName evidence="2">Uncharacterized protein</fullName>
    </submittedName>
</protein>
<dbReference type="Proteomes" id="UP001432027">
    <property type="component" value="Unassembled WGS sequence"/>
</dbReference>
<sequence>LAWVDRVDGGHSFGYSSRKRVLQLTQPSRNRPSNWKDHHGERKTMASKSEISLRGFSILINQR</sequence>
<feature type="compositionally biased region" description="Polar residues" evidence="1">
    <location>
        <begin position="23"/>
        <end position="33"/>
    </location>
</feature>
<feature type="region of interest" description="Disordered" evidence="1">
    <location>
        <begin position="18"/>
        <end position="47"/>
    </location>
</feature>
<reference evidence="2" key="1">
    <citation type="submission" date="2023-10" db="EMBL/GenBank/DDBJ databases">
        <title>Genome assembly of Pristionchus species.</title>
        <authorList>
            <person name="Yoshida K."/>
            <person name="Sommer R.J."/>
        </authorList>
    </citation>
    <scope>NUCLEOTIDE SEQUENCE</scope>
    <source>
        <strain evidence="2">RS0144</strain>
    </source>
</reference>
<dbReference type="EMBL" id="BTSX01000004">
    <property type="protein sequence ID" value="GMS93793.1"/>
    <property type="molecule type" value="Genomic_DNA"/>
</dbReference>
<keyword evidence="3" id="KW-1185">Reference proteome</keyword>
<organism evidence="2 3">
    <name type="scientific">Pristionchus entomophagus</name>
    <dbReference type="NCBI Taxonomy" id="358040"/>
    <lineage>
        <taxon>Eukaryota</taxon>
        <taxon>Metazoa</taxon>
        <taxon>Ecdysozoa</taxon>
        <taxon>Nematoda</taxon>
        <taxon>Chromadorea</taxon>
        <taxon>Rhabditida</taxon>
        <taxon>Rhabditina</taxon>
        <taxon>Diplogasteromorpha</taxon>
        <taxon>Diplogasteroidea</taxon>
        <taxon>Neodiplogasteridae</taxon>
        <taxon>Pristionchus</taxon>
    </lineage>
</organism>
<feature type="non-terminal residue" evidence="2">
    <location>
        <position position="1"/>
    </location>
</feature>
<proteinExistence type="predicted"/>
<evidence type="ECO:0000313" key="2">
    <source>
        <dbReference type="EMBL" id="GMS93793.1"/>
    </source>
</evidence>
<comment type="caution">
    <text evidence="2">The sequence shown here is derived from an EMBL/GenBank/DDBJ whole genome shotgun (WGS) entry which is preliminary data.</text>
</comment>
<gene>
    <name evidence="2" type="ORF">PENTCL1PPCAC_15968</name>
</gene>
<evidence type="ECO:0000256" key="1">
    <source>
        <dbReference type="SAM" id="MobiDB-lite"/>
    </source>
</evidence>
<accession>A0AAV5THI8</accession>
<evidence type="ECO:0000313" key="3">
    <source>
        <dbReference type="Proteomes" id="UP001432027"/>
    </source>
</evidence>